<dbReference type="Proteomes" id="UP000295361">
    <property type="component" value="Unassembled WGS sequence"/>
</dbReference>
<dbReference type="GO" id="GO:0022857">
    <property type="term" value="F:transmembrane transporter activity"/>
    <property type="evidence" value="ECO:0007669"/>
    <property type="project" value="InterPro"/>
</dbReference>
<feature type="transmembrane region" description="Helical" evidence="11">
    <location>
        <begin position="183"/>
        <end position="204"/>
    </location>
</feature>
<dbReference type="InterPro" id="IPR000620">
    <property type="entry name" value="EamA_dom"/>
</dbReference>
<feature type="transmembrane region" description="Helical" evidence="11">
    <location>
        <begin position="98"/>
        <end position="115"/>
    </location>
</feature>
<keyword evidence="14" id="KW-1185">Reference proteome</keyword>
<dbReference type="GO" id="GO:0005886">
    <property type="term" value="C:plasma membrane"/>
    <property type="evidence" value="ECO:0007669"/>
    <property type="project" value="UniProtKB-SubCell"/>
</dbReference>
<gene>
    <name evidence="13" type="ORF">DES47_104515</name>
</gene>
<keyword evidence="7" id="KW-0448">Lipopolysaccharide biosynthesis</keyword>
<dbReference type="Pfam" id="PF00892">
    <property type="entry name" value="EamA"/>
    <property type="match status" value="1"/>
</dbReference>
<sequence>MSGPELALTWPIVLLVLGGAVLHASWNALVKSSGDKEVDTSLVHFLGALVALPMLLYTGPPPWAAWPYIAGSLFIHIGYYIALVGAYKHGDLGLTYPIMRGFAPLLVALGSGFFIGEAPPAMAWLGIAGITAGVALVGLSRPGEALHHGKALVFAFSNAAIIAMYTIVDGMGVRSATQGGALAMQYVLMLFVLDGIPYPTLVLLRRTSQQRREIWAYAKKRWPLAALGGSASIGSYAIALWAMTKAPVASVAALRETSVLFAALLGCWLLKEKFGKQRALGTIVIVAGVMALRLA</sequence>
<organism evidence="13 14">
    <name type="scientific">Roseateles toxinivorans</name>
    <dbReference type="NCBI Taxonomy" id="270368"/>
    <lineage>
        <taxon>Bacteria</taxon>
        <taxon>Pseudomonadati</taxon>
        <taxon>Pseudomonadota</taxon>
        <taxon>Betaproteobacteria</taxon>
        <taxon>Burkholderiales</taxon>
        <taxon>Sphaerotilaceae</taxon>
        <taxon>Roseateles</taxon>
    </lineage>
</organism>
<dbReference type="InterPro" id="IPR000390">
    <property type="entry name" value="Small_drug/metabolite_transptr"/>
</dbReference>
<keyword evidence="2" id="KW-1003">Cell membrane</keyword>
<keyword evidence="9" id="KW-0443">Lipid metabolism</keyword>
<evidence type="ECO:0000313" key="14">
    <source>
        <dbReference type="Proteomes" id="UP000295361"/>
    </source>
</evidence>
<dbReference type="InterPro" id="IPR037185">
    <property type="entry name" value="EmrE-like"/>
</dbReference>
<dbReference type="EMBL" id="SNXS01000004">
    <property type="protein sequence ID" value="TDP64226.1"/>
    <property type="molecule type" value="Genomic_DNA"/>
</dbReference>
<evidence type="ECO:0000313" key="13">
    <source>
        <dbReference type="EMBL" id="TDP64226.1"/>
    </source>
</evidence>
<protein>
    <submittedName>
        <fullName evidence="13">Phosphonate utilization associated putative membrane protein</fullName>
    </submittedName>
</protein>
<dbReference type="GO" id="GO:0009103">
    <property type="term" value="P:lipopolysaccharide biosynthetic process"/>
    <property type="evidence" value="ECO:0007669"/>
    <property type="project" value="UniProtKB-KW"/>
</dbReference>
<feature type="domain" description="EamA" evidence="12">
    <location>
        <begin position="150"/>
        <end position="292"/>
    </location>
</feature>
<feature type="transmembrane region" description="Helical" evidence="11">
    <location>
        <begin position="121"/>
        <end position="139"/>
    </location>
</feature>
<keyword evidence="3" id="KW-0444">Lipid biosynthesis</keyword>
<dbReference type="RefSeq" id="WP_133702049.1">
    <property type="nucleotide sequence ID" value="NZ_SNXS01000004.1"/>
</dbReference>
<feature type="transmembrane region" description="Helical" evidence="11">
    <location>
        <begin position="249"/>
        <end position="270"/>
    </location>
</feature>
<dbReference type="PANTHER" id="PTHR30561:SF9">
    <property type="entry name" value="4-AMINO-4-DEOXY-L-ARABINOSE-PHOSPHOUNDECAPRENOL FLIPPASE SUBUNIT ARNF-RELATED"/>
    <property type="match status" value="1"/>
</dbReference>
<evidence type="ECO:0000256" key="5">
    <source>
        <dbReference type="ARBA" id="ARBA00022556"/>
    </source>
</evidence>
<evidence type="ECO:0000256" key="3">
    <source>
        <dbReference type="ARBA" id="ARBA00022516"/>
    </source>
</evidence>
<feature type="transmembrane region" description="Helical" evidence="11">
    <location>
        <begin position="6"/>
        <end position="30"/>
    </location>
</feature>
<keyword evidence="8 11" id="KW-1133">Transmembrane helix</keyword>
<feature type="transmembrane region" description="Helical" evidence="11">
    <location>
        <begin position="224"/>
        <end position="243"/>
    </location>
</feature>
<dbReference type="Gene3D" id="1.10.3730.20">
    <property type="match status" value="2"/>
</dbReference>
<evidence type="ECO:0000256" key="4">
    <source>
        <dbReference type="ARBA" id="ARBA00022519"/>
    </source>
</evidence>
<dbReference type="PANTHER" id="PTHR30561">
    <property type="entry name" value="SMR FAMILY PROTON-DEPENDENT DRUG EFFLUX TRANSPORTER SUGE"/>
    <property type="match status" value="1"/>
</dbReference>
<dbReference type="AlphaFoldDB" id="A0A4R6QKF2"/>
<reference evidence="13 14" key="1">
    <citation type="submission" date="2019-03" db="EMBL/GenBank/DDBJ databases">
        <title>Genomic Encyclopedia of Type Strains, Phase IV (KMG-IV): sequencing the most valuable type-strain genomes for metagenomic binning, comparative biology and taxonomic classification.</title>
        <authorList>
            <person name="Goeker M."/>
        </authorList>
    </citation>
    <scope>NUCLEOTIDE SEQUENCE [LARGE SCALE GENOMIC DNA]</scope>
    <source>
        <strain evidence="13 14">DSM 16998</strain>
    </source>
</reference>
<keyword evidence="6 11" id="KW-0812">Transmembrane</keyword>
<keyword evidence="5" id="KW-0441">Lipid A biosynthesis</keyword>
<evidence type="ECO:0000256" key="7">
    <source>
        <dbReference type="ARBA" id="ARBA00022985"/>
    </source>
</evidence>
<keyword evidence="4" id="KW-0997">Cell inner membrane</keyword>
<evidence type="ECO:0000256" key="11">
    <source>
        <dbReference type="SAM" id="Phobius"/>
    </source>
</evidence>
<feature type="transmembrane region" description="Helical" evidence="11">
    <location>
        <begin position="151"/>
        <end position="168"/>
    </location>
</feature>
<proteinExistence type="predicted"/>
<evidence type="ECO:0000256" key="2">
    <source>
        <dbReference type="ARBA" id="ARBA00022475"/>
    </source>
</evidence>
<dbReference type="GO" id="GO:0009245">
    <property type="term" value="P:lipid A biosynthetic process"/>
    <property type="evidence" value="ECO:0007669"/>
    <property type="project" value="UniProtKB-KW"/>
</dbReference>
<dbReference type="OrthoDB" id="9783707at2"/>
<accession>A0A4R6QKF2</accession>
<evidence type="ECO:0000256" key="1">
    <source>
        <dbReference type="ARBA" id="ARBA00004651"/>
    </source>
</evidence>
<comment type="caution">
    <text evidence="13">The sequence shown here is derived from an EMBL/GenBank/DDBJ whole genome shotgun (WGS) entry which is preliminary data.</text>
</comment>
<evidence type="ECO:0000256" key="6">
    <source>
        <dbReference type="ARBA" id="ARBA00022692"/>
    </source>
</evidence>
<comment type="subcellular location">
    <subcellularLocation>
        <location evidence="1">Cell membrane</location>
        <topology evidence="1">Multi-pass membrane protein</topology>
    </subcellularLocation>
</comment>
<evidence type="ECO:0000259" key="12">
    <source>
        <dbReference type="Pfam" id="PF00892"/>
    </source>
</evidence>
<feature type="transmembrane region" description="Helical" evidence="11">
    <location>
        <begin position="42"/>
        <end position="59"/>
    </location>
</feature>
<name>A0A4R6QKF2_9BURK</name>
<evidence type="ECO:0000256" key="10">
    <source>
        <dbReference type="ARBA" id="ARBA00023136"/>
    </source>
</evidence>
<dbReference type="InParanoid" id="A0A4R6QKF2"/>
<evidence type="ECO:0000256" key="8">
    <source>
        <dbReference type="ARBA" id="ARBA00022989"/>
    </source>
</evidence>
<keyword evidence="10 11" id="KW-0472">Membrane</keyword>
<feature type="transmembrane region" description="Helical" evidence="11">
    <location>
        <begin position="65"/>
        <end position="86"/>
    </location>
</feature>
<evidence type="ECO:0000256" key="9">
    <source>
        <dbReference type="ARBA" id="ARBA00023098"/>
    </source>
</evidence>
<dbReference type="SUPFAM" id="SSF103481">
    <property type="entry name" value="Multidrug resistance efflux transporter EmrE"/>
    <property type="match status" value="2"/>
</dbReference>